<accession>A0ABR6YG32</accession>
<evidence type="ECO:0000256" key="1">
    <source>
        <dbReference type="SAM" id="SignalP"/>
    </source>
</evidence>
<name>A0ABR6YG32_9BURK</name>
<dbReference type="EMBL" id="JACOGA010000019">
    <property type="protein sequence ID" value="MBC3875541.1"/>
    <property type="molecule type" value="Genomic_DNA"/>
</dbReference>
<proteinExistence type="predicted"/>
<keyword evidence="3" id="KW-1185">Reference proteome</keyword>
<sequence>MNHHSRFPSRLLARIFLIAPICLLAACANMSPANYPPMNTSIGETKEWRMPLNREPGQLRFKLLVPRHGTTQIALLTDEKLSKDPIQIRFSGYECSTGPEAHIEFYTSNTESRYKYFRVPSQWDHDVAVSISWDKNRLTSISVNNETITVQPHISFEAIQFSNNKNAIKVSELQYTPLSTAITAITEVAATATPATSSQGQ</sequence>
<evidence type="ECO:0008006" key="4">
    <source>
        <dbReference type="Google" id="ProtNLM"/>
    </source>
</evidence>
<feature type="signal peptide" evidence="1">
    <location>
        <begin position="1"/>
        <end position="25"/>
    </location>
</feature>
<gene>
    <name evidence="2" type="ORF">H8K55_18270</name>
</gene>
<organism evidence="2 3">
    <name type="scientific">Undibacterium flavidum</name>
    <dbReference type="NCBI Taxonomy" id="2762297"/>
    <lineage>
        <taxon>Bacteria</taxon>
        <taxon>Pseudomonadati</taxon>
        <taxon>Pseudomonadota</taxon>
        <taxon>Betaproteobacteria</taxon>
        <taxon>Burkholderiales</taxon>
        <taxon>Oxalobacteraceae</taxon>
        <taxon>Undibacterium</taxon>
    </lineage>
</organism>
<evidence type="ECO:0000313" key="2">
    <source>
        <dbReference type="EMBL" id="MBC3875541.1"/>
    </source>
</evidence>
<dbReference type="PROSITE" id="PS51257">
    <property type="entry name" value="PROKAR_LIPOPROTEIN"/>
    <property type="match status" value="1"/>
</dbReference>
<keyword evidence="1" id="KW-0732">Signal</keyword>
<protein>
    <recommendedName>
        <fullName evidence="4">Lipoprotein</fullName>
    </recommendedName>
</protein>
<dbReference type="RefSeq" id="WP_186943503.1">
    <property type="nucleotide sequence ID" value="NZ_JACOGA010000019.1"/>
</dbReference>
<dbReference type="Proteomes" id="UP000624279">
    <property type="component" value="Unassembled WGS sequence"/>
</dbReference>
<feature type="chain" id="PRO_5046107720" description="Lipoprotein" evidence="1">
    <location>
        <begin position="26"/>
        <end position="201"/>
    </location>
</feature>
<reference evidence="2 3" key="1">
    <citation type="submission" date="2020-08" db="EMBL/GenBank/DDBJ databases">
        <title>Novel species isolated from subtropical streams in China.</title>
        <authorList>
            <person name="Lu H."/>
        </authorList>
    </citation>
    <scope>NUCLEOTIDE SEQUENCE [LARGE SCALE GENOMIC DNA]</scope>
    <source>
        <strain evidence="2 3">LX15W</strain>
    </source>
</reference>
<evidence type="ECO:0000313" key="3">
    <source>
        <dbReference type="Proteomes" id="UP000624279"/>
    </source>
</evidence>
<comment type="caution">
    <text evidence="2">The sequence shown here is derived from an EMBL/GenBank/DDBJ whole genome shotgun (WGS) entry which is preliminary data.</text>
</comment>